<evidence type="ECO:0000256" key="5">
    <source>
        <dbReference type="ARBA" id="ARBA00022989"/>
    </source>
</evidence>
<evidence type="ECO:0000313" key="8">
    <source>
        <dbReference type="EMBL" id="GAA4335875.1"/>
    </source>
</evidence>
<keyword evidence="2" id="KW-1003">Cell membrane</keyword>
<dbReference type="PROSITE" id="PS01348">
    <property type="entry name" value="MRAY_2"/>
    <property type="match status" value="1"/>
</dbReference>
<feature type="transmembrane region" description="Helical" evidence="7">
    <location>
        <begin position="160"/>
        <end position="178"/>
    </location>
</feature>
<evidence type="ECO:0000256" key="2">
    <source>
        <dbReference type="ARBA" id="ARBA00022475"/>
    </source>
</evidence>
<feature type="transmembrane region" description="Helical" evidence="7">
    <location>
        <begin position="73"/>
        <end position="89"/>
    </location>
</feature>
<dbReference type="InterPro" id="IPR018480">
    <property type="entry name" value="PNAcMuramoyl-5peptid_Trfase_CS"/>
</dbReference>
<keyword evidence="5 7" id="KW-1133">Transmembrane helix</keyword>
<dbReference type="Proteomes" id="UP001501725">
    <property type="component" value="Unassembled WGS sequence"/>
</dbReference>
<feature type="transmembrane region" description="Helical" evidence="7">
    <location>
        <begin position="295"/>
        <end position="314"/>
    </location>
</feature>
<evidence type="ECO:0000256" key="7">
    <source>
        <dbReference type="SAM" id="Phobius"/>
    </source>
</evidence>
<feature type="transmembrane region" description="Helical" evidence="7">
    <location>
        <begin position="184"/>
        <end position="203"/>
    </location>
</feature>
<name>A0ABP8H8J5_9BACT</name>
<feature type="transmembrane region" description="Helical" evidence="7">
    <location>
        <begin position="45"/>
        <end position="67"/>
    </location>
</feature>
<dbReference type="InterPro" id="IPR000715">
    <property type="entry name" value="Glycosyl_transferase_4"/>
</dbReference>
<evidence type="ECO:0000313" key="9">
    <source>
        <dbReference type="Proteomes" id="UP001501725"/>
    </source>
</evidence>
<comment type="subcellular location">
    <subcellularLocation>
        <location evidence="1">Cell membrane</location>
        <topology evidence="1">Multi-pass membrane protein</topology>
    </subcellularLocation>
</comment>
<keyword evidence="9" id="KW-1185">Reference proteome</keyword>
<feature type="transmembrane region" description="Helical" evidence="7">
    <location>
        <begin position="215"/>
        <end position="232"/>
    </location>
</feature>
<comment type="caution">
    <text evidence="8">The sequence shown here is derived from an EMBL/GenBank/DDBJ whole genome shotgun (WGS) entry which is preliminary data.</text>
</comment>
<protein>
    <submittedName>
        <fullName evidence="8">MraY family glycosyltransferase</fullName>
    </submittedName>
</protein>
<keyword evidence="4 7" id="KW-0812">Transmembrane</keyword>
<proteinExistence type="predicted"/>
<dbReference type="PANTHER" id="PTHR22926">
    <property type="entry name" value="PHOSPHO-N-ACETYLMURAMOYL-PENTAPEPTIDE-TRANSFERASE"/>
    <property type="match status" value="1"/>
</dbReference>
<dbReference type="EMBL" id="BAABGY010000009">
    <property type="protein sequence ID" value="GAA4335875.1"/>
    <property type="molecule type" value="Genomic_DNA"/>
</dbReference>
<keyword evidence="6 7" id="KW-0472">Membrane</keyword>
<reference evidence="9" key="1">
    <citation type="journal article" date="2019" name="Int. J. Syst. Evol. Microbiol.">
        <title>The Global Catalogue of Microorganisms (GCM) 10K type strain sequencing project: providing services to taxonomists for standard genome sequencing and annotation.</title>
        <authorList>
            <consortium name="The Broad Institute Genomics Platform"/>
            <consortium name="The Broad Institute Genome Sequencing Center for Infectious Disease"/>
            <person name="Wu L."/>
            <person name="Ma J."/>
        </authorList>
    </citation>
    <scope>NUCLEOTIDE SEQUENCE [LARGE SCALE GENOMIC DNA]</scope>
    <source>
        <strain evidence="9">JCM 17919</strain>
    </source>
</reference>
<gene>
    <name evidence="8" type="ORF">GCM10023184_30890</name>
</gene>
<sequence>MLNVLLTASVSFVLTFLAIPVVMRIAELKKLYDVPDARKLHTKPIASLGGVGIFIGFFLSSLLTVSLKDTPEFQYFFAAATVIFFLGIKDDILVLSATKKFLGQVLAAAIIIHLCKVRIDSMYGLFGLWELPEALSLALSYLTIIVIVNAFNLIDGVDGLAGTLGLLTSCVFGAYFVMVGVQAYAVLSFAVAGSLMAFLIFNYNPAKIFMGDSGSLMLGLVNAVLVIKFISVADNPAVAYPIPSAVAVGFAILVVPLTDTLRVFSIRILNGRSPFSPDRNHIHHLLLDRGLNHKYVTFSCLVLNMAFISIAYFGRTLGPNYLMLLIFGVSFSLLALLIYTRKEKRISRRSAVAEPLTKNIAEGHTPLVTKVVPISAESAVAEN</sequence>
<feature type="transmembrane region" description="Helical" evidence="7">
    <location>
        <begin position="134"/>
        <end position="153"/>
    </location>
</feature>
<evidence type="ECO:0000256" key="1">
    <source>
        <dbReference type="ARBA" id="ARBA00004651"/>
    </source>
</evidence>
<feature type="transmembrane region" description="Helical" evidence="7">
    <location>
        <begin position="101"/>
        <end position="119"/>
    </location>
</feature>
<feature type="transmembrane region" description="Helical" evidence="7">
    <location>
        <begin position="320"/>
        <end position="339"/>
    </location>
</feature>
<feature type="transmembrane region" description="Helical" evidence="7">
    <location>
        <begin position="238"/>
        <end position="257"/>
    </location>
</feature>
<dbReference type="RefSeq" id="WP_345256658.1">
    <property type="nucleotide sequence ID" value="NZ_BAABGY010000009.1"/>
</dbReference>
<dbReference type="PANTHER" id="PTHR22926:SF3">
    <property type="entry name" value="UNDECAPRENYL-PHOSPHATE ALPHA-N-ACETYLGLUCOSAMINYL 1-PHOSPHATE TRANSFERASE"/>
    <property type="match status" value="1"/>
</dbReference>
<dbReference type="CDD" id="cd06853">
    <property type="entry name" value="GT_WecA_like"/>
    <property type="match status" value="1"/>
</dbReference>
<accession>A0ABP8H8J5</accession>
<feature type="transmembrane region" description="Helical" evidence="7">
    <location>
        <begin position="6"/>
        <end position="25"/>
    </location>
</feature>
<organism evidence="8 9">
    <name type="scientific">Flaviaesturariibacter amylovorans</name>
    <dbReference type="NCBI Taxonomy" id="1084520"/>
    <lineage>
        <taxon>Bacteria</taxon>
        <taxon>Pseudomonadati</taxon>
        <taxon>Bacteroidota</taxon>
        <taxon>Chitinophagia</taxon>
        <taxon>Chitinophagales</taxon>
        <taxon>Chitinophagaceae</taxon>
        <taxon>Flaviaestuariibacter</taxon>
    </lineage>
</organism>
<evidence type="ECO:0000256" key="4">
    <source>
        <dbReference type="ARBA" id="ARBA00022692"/>
    </source>
</evidence>
<evidence type="ECO:0000256" key="6">
    <source>
        <dbReference type="ARBA" id="ARBA00023136"/>
    </source>
</evidence>
<keyword evidence="3" id="KW-0808">Transferase</keyword>
<evidence type="ECO:0000256" key="3">
    <source>
        <dbReference type="ARBA" id="ARBA00022679"/>
    </source>
</evidence>
<dbReference type="Pfam" id="PF00953">
    <property type="entry name" value="Glycos_transf_4"/>
    <property type="match status" value="1"/>
</dbReference>